<dbReference type="FunFam" id="3.30.420.10:FF:000063">
    <property type="entry name" value="Retrovirus-related Pol polyprotein from transposon 297-like Protein"/>
    <property type="match status" value="1"/>
</dbReference>
<protein>
    <submittedName>
        <fullName evidence="2">Pol polyprotein</fullName>
    </submittedName>
</protein>
<dbReference type="PANTHER" id="PTHR37984">
    <property type="entry name" value="PROTEIN CBG26694"/>
    <property type="match status" value="1"/>
</dbReference>
<dbReference type="AlphaFoldDB" id="A0AAV4D0C5"/>
<proteinExistence type="predicted"/>
<dbReference type="InterPro" id="IPR012337">
    <property type="entry name" value="RNaseH-like_sf"/>
</dbReference>
<evidence type="ECO:0000313" key="2">
    <source>
        <dbReference type="EMBL" id="GFO37587.1"/>
    </source>
</evidence>
<dbReference type="InterPro" id="IPR050951">
    <property type="entry name" value="Retrovirus_Pol_polyprotein"/>
</dbReference>
<comment type="caution">
    <text evidence="2">The sequence shown here is derived from an EMBL/GenBank/DDBJ whole genome shotgun (WGS) entry which is preliminary data.</text>
</comment>
<keyword evidence="3" id="KW-1185">Reference proteome</keyword>
<dbReference type="GO" id="GO:0015074">
    <property type="term" value="P:DNA integration"/>
    <property type="evidence" value="ECO:0007669"/>
    <property type="project" value="InterPro"/>
</dbReference>
<dbReference type="PANTHER" id="PTHR37984:SF7">
    <property type="entry name" value="INTEGRASE CATALYTIC DOMAIN-CONTAINING PROTEIN"/>
    <property type="match status" value="1"/>
</dbReference>
<evidence type="ECO:0000259" key="1">
    <source>
        <dbReference type="PROSITE" id="PS50994"/>
    </source>
</evidence>
<dbReference type="Pfam" id="PF17921">
    <property type="entry name" value="Integrase_H2C2"/>
    <property type="match status" value="1"/>
</dbReference>
<dbReference type="Gene3D" id="1.10.340.70">
    <property type="match status" value="1"/>
</dbReference>
<feature type="domain" description="Integrase catalytic" evidence="1">
    <location>
        <begin position="56"/>
        <end position="230"/>
    </location>
</feature>
<organism evidence="2 3">
    <name type="scientific">Plakobranchus ocellatus</name>
    <dbReference type="NCBI Taxonomy" id="259542"/>
    <lineage>
        <taxon>Eukaryota</taxon>
        <taxon>Metazoa</taxon>
        <taxon>Spiralia</taxon>
        <taxon>Lophotrochozoa</taxon>
        <taxon>Mollusca</taxon>
        <taxon>Gastropoda</taxon>
        <taxon>Heterobranchia</taxon>
        <taxon>Euthyneura</taxon>
        <taxon>Panpulmonata</taxon>
        <taxon>Sacoglossa</taxon>
        <taxon>Placobranchoidea</taxon>
        <taxon>Plakobranchidae</taxon>
        <taxon>Plakobranchus</taxon>
    </lineage>
</organism>
<dbReference type="InterPro" id="IPR041588">
    <property type="entry name" value="Integrase_H2C2"/>
</dbReference>
<dbReference type="FunFam" id="1.10.340.70:FF:000004">
    <property type="entry name" value="Retrovirus-related Pol polyprotein from transposon 297-like Protein"/>
    <property type="match status" value="1"/>
</dbReference>
<dbReference type="EMBL" id="BLXT01007274">
    <property type="protein sequence ID" value="GFO37587.1"/>
    <property type="molecule type" value="Genomic_DNA"/>
</dbReference>
<dbReference type="PROSITE" id="PS50994">
    <property type="entry name" value="INTEGRASE"/>
    <property type="match status" value="1"/>
</dbReference>
<dbReference type="InterPro" id="IPR036397">
    <property type="entry name" value="RNaseH_sf"/>
</dbReference>
<name>A0AAV4D0C5_9GAST</name>
<dbReference type="InterPro" id="IPR001584">
    <property type="entry name" value="Integrase_cat-core"/>
</dbReference>
<reference evidence="2 3" key="1">
    <citation type="journal article" date="2021" name="Elife">
        <title>Chloroplast acquisition without the gene transfer in kleptoplastic sea slugs, Plakobranchus ocellatus.</title>
        <authorList>
            <person name="Maeda T."/>
            <person name="Takahashi S."/>
            <person name="Yoshida T."/>
            <person name="Shimamura S."/>
            <person name="Takaki Y."/>
            <person name="Nagai Y."/>
            <person name="Toyoda A."/>
            <person name="Suzuki Y."/>
            <person name="Arimoto A."/>
            <person name="Ishii H."/>
            <person name="Satoh N."/>
            <person name="Nishiyama T."/>
            <person name="Hasebe M."/>
            <person name="Maruyama T."/>
            <person name="Minagawa J."/>
            <person name="Obokata J."/>
            <person name="Shigenobu S."/>
        </authorList>
    </citation>
    <scope>NUCLEOTIDE SEQUENCE [LARGE SCALE GENOMIC DNA]</scope>
</reference>
<sequence>MRKEMLQILHSSHAGIEKSKQRARESIYWPRINKDIEDYVNRCSTCQTHRSSKQKEPLLPVEVSQLRWNTVGLDVFTLKVHDYLLCVDYFSKYPEVTKLFTKTAHGIITALKPIFARHGIPNQVIADNMPFNSQKFFKFAKEWDFHVTTTSPLYPQANGQVERFVGIIKTAMKISQDPNIAILQYRNTPLTGLKYSPAQLLFNRRLRDNIQTLKTNLKPAIPAKARQSLRQGNKSKKYFLIDMPSRIKKTSRKETKSGSSSRTSGLKAEYTINTKLDHTGSTLTVIKLCTGAIHALSDMINHHQQHQLRVTVIVTILSTLTMTRLIQTVTSTRIPSLRASTAAVPPAMTCCNLIVQLAHEKADTQTRRNSPPIQHSHYKTKCGRSIRPLPKLTL</sequence>
<dbReference type="Proteomes" id="UP000735302">
    <property type="component" value="Unassembled WGS sequence"/>
</dbReference>
<gene>
    <name evidence="2" type="ORF">PoB_006409200</name>
</gene>
<dbReference type="SUPFAM" id="SSF53098">
    <property type="entry name" value="Ribonuclease H-like"/>
    <property type="match status" value="1"/>
</dbReference>
<dbReference type="Gene3D" id="3.30.420.10">
    <property type="entry name" value="Ribonuclease H-like superfamily/Ribonuclease H"/>
    <property type="match status" value="1"/>
</dbReference>
<dbReference type="GO" id="GO:0003676">
    <property type="term" value="F:nucleic acid binding"/>
    <property type="evidence" value="ECO:0007669"/>
    <property type="project" value="InterPro"/>
</dbReference>
<accession>A0AAV4D0C5</accession>
<evidence type="ECO:0000313" key="3">
    <source>
        <dbReference type="Proteomes" id="UP000735302"/>
    </source>
</evidence>